<sequence>MVEADAGGEQEQPVGSGEGGRQRRRVAQVRHDPLGPLGQGGGAGRVAVLWKQDGRTPGEVAAALNVTTANVVKAATRMTAAGLLTRRRDDRDNRLVRLWLTDAGRALQAPIERERRLLEEQVTADLTEAEREHLLSALTKIHRSATVLLDPAIT</sequence>
<protein>
    <recommendedName>
        <fullName evidence="2">HTH marR-type domain-containing protein</fullName>
    </recommendedName>
</protein>
<dbReference type="PROSITE" id="PS50995">
    <property type="entry name" value="HTH_MARR_2"/>
    <property type="match status" value="1"/>
</dbReference>
<dbReference type="EMBL" id="BAABDQ010000043">
    <property type="protein sequence ID" value="GAA3607217.1"/>
    <property type="molecule type" value="Genomic_DNA"/>
</dbReference>
<accession>A0ABP6ZEM2</accession>
<evidence type="ECO:0000259" key="2">
    <source>
        <dbReference type="PROSITE" id="PS50995"/>
    </source>
</evidence>
<dbReference type="InterPro" id="IPR036388">
    <property type="entry name" value="WH-like_DNA-bd_sf"/>
</dbReference>
<proteinExistence type="predicted"/>
<evidence type="ECO:0000313" key="4">
    <source>
        <dbReference type="Proteomes" id="UP001500630"/>
    </source>
</evidence>
<dbReference type="SUPFAM" id="SSF46785">
    <property type="entry name" value="Winged helix' DNA-binding domain"/>
    <property type="match status" value="1"/>
</dbReference>
<gene>
    <name evidence="3" type="ORF">GCM10022419_110170</name>
</gene>
<comment type="caution">
    <text evidence="3">The sequence shown here is derived from an EMBL/GenBank/DDBJ whole genome shotgun (WGS) entry which is preliminary data.</text>
</comment>
<reference evidence="4" key="1">
    <citation type="journal article" date="2019" name="Int. J. Syst. Evol. Microbiol.">
        <title>The Global Catalogue of Microorganisms (GCM) 10K type strain sequencing project: providing services to taxonomists for standard genome sequencing and annotation.</title>
        <authorList>
            <consortium name="The Broad Institute Genomics Platform"/>
            <consortium name="The Broad Institute Genome Sequencing Center for Infectious Disease"/>
            <person name="Wu L."/>
            <person name="Ma J."/>
        </authorList>
    </citation>
    <scope>NUCLEOTIDE SEQUENCE [LARGE SCALE GENOMIC DNA]</scope>
    <source>
        <strain evidence="4">JCM 17326</strain>
    </source>
</reference>
<name>A0ABP6ZEM2_9ACTN</name>
<evidence type="ECO:0000313" key="3">
    <source>
        <dbReference type="EMBL" id="GAA3607217.1"/>
    </source>
</evidence>
<dbReference type="InterPro" id="IPR000835">
    <property type="entry name" value="HTH_MarR-typ"/>
</dbReference>
<dbReference type="Pfam" id="PF12802">
    <property type="entry name" value="MarR_2"/>
    <property type="match status" value="1"/>
</dbReference>
<dbReference type="InterPro" id="IPR039422">
    <property type="entry name" value="MarR/SlyA-like"/>
</dbReference>
<organism evidence="3 4">
    <name type="scientific">Nonomuraea rosea</name>
    <dbReference type="NCBI Taxonomy" id="638574"/>
    <lineage>
        <taxon>Bacteria</taxon>
        <taxon>Bacillati</taxon>
        <taxon>Actinomycetota</taxon>
        <taxon>Actinomycetes</taxon>
        <taxon>Streptosporangiales</taxon>
        <taxon>Streptosporangiaceae</taxon>
        <taxon>Nonomuraea</taxon>
    </lineage>
</organism>
<dbReference type="PRINTS" id="PR00598">
    <property type="entry name" value="HTHMARR"/>
</dbReference>
<feature type="domain" description="HTH marR-type" evidence="2">
    <location>
        <begin position="1"/>
        <end position="143"/>
    </location>
</feature>
<keyword evidence="4" id="KW-1185">Reference proteome</keyword>
<dbReference type="SMART" id="SM00347">
    <property type="entry name" value="HTH_MARR"/>
    <property type="match status" value="1"/>
</dbReference>
<dbReference type="PANTHER" id="PTHR33164:SF43">
    <property type="entry name" value="HTH-TYPE TRANSCRIPTIONAL REPRESSOR YETL"/>
    <property type="match status" value="1"/>
</dbReference>
<dbReference type="Gene3D" id="1.10.10.10">
    <property type="entry name" value="Winged helix-like DNA-binding domain superfamily/Winged helix DNA-binding domain"/>
    <property type="match status" value="1"/>
</dbReference>
<dbReference type="PANTHER" id="PTHR33164">
    <property type="entry name" value="TRANSCRIPTIONAL REGULATOR, MARR FAMILY"/>
    <property type="match status" value="1"/>
</dbReference>
<evidence type="ECO:0000256" key="1">
    <source>
        <dbReference type="SAM" id="MobiDB-lite"/>
    </source>
</evidence>
<dbReference type="Proteomes" id="UP001500630">
    <property type="component" value="Unassembled WGS sequence"/>
</dbReference>
<feature type="region of interest" description="Disordered" evidence="1">
    <location>
        <begin position="1"/>
        <end position="25"/>
    </location>
</feature>
<dbReference type="InterPro" id="IPR036390">
    <property type="entry name" value="WH_DNA-bd_sf"/>
</dbReference>